<dbReference type="EMBL" id="CAJNNW010025130">
    <property type="protein sequence ID" value="CAE8675701.1"/>
    <property type="molecule type" value="Genomic_DNA"/>
</dbReference>
<sequence>HRPPMFALPAYLQEHVPLLRMLGVRDALELPQGETAGGQGSEGDARAAEQAMRWLFEGGAESFADVTVRCDGGNLFLHRNILMARSDYFRAMFQGAGGGFREGQEGGGEVHLYEAPM</sequence>
<name>A0A813JE15_POLGL</name>
<reference evidence="2" key="1">
    <citation type="submission" date="2021-02" db="EMBL/GenBank/DDBJ databases">
        <authorList>
            <person name="Dougan E. K."/>
            <person name="Rhodes N."/>
            <person name="Thang M."/>
            <person name="Chan C."/>
        </authorList>
    </citation>
    <scope>NUCLEOTIDE SEQUENCE</scope>
</reference>
<dbReference type="Proteomes" id="UP000626109">
    <property type="component" value="Unassembled WGS sequence"/>
</dbReference>
<dbReference type="Pfam" id="PF00651">
    <property type="entry name" value="BTB"/>
    <property type="match status" value="1"/>
</dbReference>
<organism evidence="2 3">
    <name type="scientific">Polarella glacialis</name>
    <name type="common">Dinoflagellate</name>
    <dbReference type="NCBI Taxonomy" id="89957"/>
    <lineage>
        <taxon>Eukaryota</taxon>
        <taxon>Sar</taxon>
        <taxon>Alveolata</taxon>
        <taxon>Dinophyceae</taxon>
        <taxon>Suessiales</taxon>
        <taxon>Suessiaceae</taxon>
        <taxon>Polarella</taxon>
    </lineage>
</organism>
<dbReference type="InterPro" id="IPR011333">
    <property type="entry name" value="SKP1/BTB/POZ_sf"/>
</dbReference>
<feature type="domain" description="BTB" evidence="1">
    <location>
        <begin position="64"/>
        <end position="95"/>
    </location>
</feature>
<accession>A0A813JE15</accession>
<proteinExistence type="predicted"/>
<dbReference type="SUPFAM" id="SSF54695">
    <property type="entry name" value="POZ domain"/>
    <property type="match status" value="1"/>
</dbReference>
<feature type="non-terminal residue" evidence="2">
    <location>
        <position position="117"/>
    </location>
</feature>
<feature type="non-terminal residue" evidence="2">
    <location>
        <position position="1"/>
    </location>
</feature>
<dbReference type="CDD" id="cd18186">
    <property type="entry name" value="BTB_POZ_ZBTB_KLHL-like"/>
    <property type="match status" value="1"/>
</dbReference>
<dbReference type="Gene3D" id="3.30.710.10">
    <property type="entry name" value="Potassium Channel Kv1.1, Chain A"/>
    <property type="match status" value="1"/>
</dbReference>
<gene>
    <name evidence="2" type="ORF">PGLA2088_LOCUS19502</name>
</gene>
<dbReference type="PROSITE" id="PS50097">
    <property type="entry name" value="BTB"/>
    <property type="match status" value="1"/>
</dbReference>
<evidence type="ECO:0000313" key="3">
    <source>
        <dbReference type="Proteomes" id="UP000626109"/>
    </source>
</evidence>
<dbReference type="AlphaFoldDB" id="A0A813JE15"/>
<comment type="caution">
    <text evidence="2">The sequence shown here is derived from an EMBL/GenBank/DDBJ whole genome shotgun (WGS) entry which is preliminary data.</text>
</comment>
<protein>
    <recommendedName>
        <fullName evidence="1">BTB domain-containing protein</fullName>
    </recommendedName>
</protein>
<evidence type="ECO:0000259" key="1">
    <source>
        <dbReference type="PROSITE" id="PS50097"/>
    </source>
</evidence>
<evidence type="ECO:0000313" key="2">
    <source>
        <dbReference type="EMBL" id="CAE8675701.1"/>
    </source>
</evidence>
<dbReference type="InterPro" id="IPR000210">
    <property type="entry name" value="BTB/POZ_dom"/>
</dbReference>